<feature type="region of interest" description="Disordered" evidence="13">
    <location>
        <begin position="111"/>
        <end position="185"/>
    </location>
</feature>
<feature type="compositionally biased region" description="Basic and acidic residues" evidence="13">
    <location>
        <begin position="134"/>
        <end position="147"/>
    </location>
</feature>
<organism evidence="14 15">
    <name type="scientific">Somion occarium</name>
    <dbReference type="NCBI Taxonomy" id="3059160"/>
    <lineage>
        <taxon>Eukaryota</taxon>
        <taxon>Fungi</taxon>
        <taxon>Dikarya</taxon>
        <taxon>Basidiomycota</taxon>
        <taxon>Agaricomycotina</taxon>
        <taxon>Agaricomycetes</taxon>
        <taxon>Polyporales</taxon>
        <taxon>Cerrenaceae</taxon>
        <taxon>Somion</taxon>
    </lineage>
</organism>
<gene>
    <name evidence="14" type="ORF">GFSPODELE1_LOCUS846</name>
</gene>
<keyword evidence="10" id="KW-1133">Transmembrane helix</keyword>
<keyword evidence="11" id="KW-0472">Membrane</keyword>
<evidence type="ECO:0000256" key="8">
    <source>
        <dbReference type="ARBA" id="ARBA00022824"/>
    </source>
</evidence>
<dbReference type="SUPFAM" id="SSF64005">
    <property type="entry name" value="Undecaprenyl diphosphate synthase"/>
    <property type="match status" value="1"/>
</dbReference>
<evidence type="ECO:0000256" key="10">
    <source>
        <dbReference type="ARBA" id="ARBA00022989"/>
    </source>
</evidence>
<evidence type="ECO:0000313" key="15">
    <source>
        <dbReference type="Proteomes" id="UP001497453"/>
    </source>
</evidence>
<dbReference type="Gene3D" id="3.40.1180.10">
    <property type="entry name" value="Decaprenyl diphosphate synthase-like"/>
    <property type="match status" value="1"/>
</dbReference>
<comment type="pathway">
    <text evidence="3">Protein modification; protein glycosylation.</text>
</comment>
<evidence type="ECO:0000256" key="6">
    <source>
        <dbReference type="ARBA" id="ARBA00022679"/>
    </source>
</evidence>
<comment type="similarity">
    <text evidence="4">Belongs to the UPP synthase family.</text>
</comment>
<evidence type="ECO:0000256" key="1">
    <source>
        <dbReference type="ARBA" id="ARBA00001946"/>
    </source>
</evidence>
<protein>
    <recommendedName>
        <fullName evidence="5">ditrans,polycis-polyprenyl diphosphate synthase [(2E,6E)-farnesyldiphosphate specific]</fullName>
        <ecNumber evidence="5">2.5.1.87</ecNumber>
    </recommendedName>
</protein>
<comment type="catalytic activity">
    <reaction evidence="12">
        <text>n isopentenyl diphosphate + (2E,6E)-farnesyl diphosphate = a di-trans,poly-cis-polyprenyl diphosphate + n diphosphate</text>
        <dbReference type="Rhea" id="RHEA:53008"/>
        <dbReference type="Rhea" id="RHEA-COMP:19494"/>
        <dbReference type="ChEBI" id="CHEBI:33019"/>
        <dbReference type="ChEBI" id="CHEBI:128769"/>
        <dbReference type="ChEBI" id="CHEBI:136960"/>
        <dbReference type="ChEBI" id="CHEBI:175763"/>
        <dbReference type="EC" id="2.5.1.87"/>
    </reaction>
</comment>
<name>A0ABP1CLT9_9APHY</name>
<keyword evidence="9" id="KW-0460">Magnesium</keyword>
<keyword evidence="7" id="KW-0812">Transmembrane</keyword>
<keyword evidence="8" id="KW-0256">Endoplasmic reticulum</keyword>
<evidence type="ECO:0000256" key="11">
    <source>
        <dbReference type="ARBA" id="ARBA00023136"/>
    </source>
</evidence>
<dbReference type="Proteomes" id="UP001497453">
    <property type="component" value="Chromosome 1"/>
</dbReference>
<evidence type="ECO:0000256" key="3">
    <source>
        <dbReference type="ARBA" id="ARBA00004922"/>
    </source>
</evidence>
<dbReference type="PANTHER" id="PTHR21528">
    <property type="entry name" value="DEHYDRODOLICHYL DIPHOSPHATE SYNTHASE COMPLEX SUBUNIT NUS1"/>
    <property type="match status" value="1"/>
</dbReference>
<evidence type="ECO:0000256" key="4">
    <source>
        <dbReference type="ARBA" id="ARBA00005432"/>
    </source>
</evidence>
<dbReference type="InterPro" id="IPR036424">
    <property type="entry name" value="UPP_synth-like_sf"/>
</dbReference>
<evidence type="ECO:0000256" key="9">
    <source>
        <dbReference type="ARBA" id="ARBA00022842"/>
    </source>
</evidence>
<dbReference type="PANTHER" id="PTHR21528:SF0">
    <property type="entry name" value="DEHYDRODOLICHYL DIPHOSPHATE SYNTHASE COMPLEX SUBUNIT NUS1"/>
    <property type="match status" value="1"/>
</dbReference>
<comment type="subcellular location">
    <subcellularLocation>
        <location evidence="2">Endoplasmic reticulum membrane</location>
    </subcellularLocation>
</comment>
<proteinExistence type="inferred from homology"/>
<sequence length="313" mass="35685">MSWLTSLALYIIHAVYLLASSLSFLRNPLTYTSPRPIDAKRKLTPKHLALVFTGCDSNEMDNLEDILLENIEGVVSWCHLSGIQRLTVYDREAGLISRSSLNLRKRLIEQTGVSPKESSDESEIEYPLTPPLTDESRSLSPDREVTPDLRVITINATASRERRRDQRGVVKRRNSSKKQTNSSISPVTLHLISRESGKPAIASVANSLFQTHQRSERDDLNYSINDITSILEGELGFPEPDLMIVHQVSPSHPRKPLELYGFPPWQIRLTEIRHTRDRSLSKWWNAQNPQFLDEIDFREALDAFDSAEMRVGR</sequence>
<evidence type="ECO:0000256" key="2">
    <source>
        <dbReference type="ARBA" id="ARBA00004586"/>
    </source>
</evidence>
<evidence type="ECO:0000256" key="7">
    <source>
        <dbReference type="ARBA" id="ARBA00022692"/>
    </source>
</evidence>
<dbReference type="EMBL" id="OZ037944">
    <property type="protein sequence ID" value="CAL1695668.1"/>
    <property type="molecule type" value="Genomic_DNA"/>
</dbReference>
<comment type="cofactor">
    <cofactor evidence="1">
        <name>Mg(2+)</name>
        <dbReference type="ChEBI" id="CHEBI:18420"/>
    </cofactor>
</comment>
<evidence type="ECO:0000256" key="5">
    <source>
        <dbReference type="ARBA" id="ARBA00012596"/>
    </source>
</evidence>
<evidence type="ECO:0000256" key="13">
    <source>
        <dbReference type="SAM" id="MobiDB-lite"/>
    </source>
</evidence>
<feature type="compositionally biased region" description="Basic and acidic residues" evidence="13">
    <location>
        <begin position="159"/>
        <end position="168"/>
    </location>
</feature>
<keyword evidence="6" id="KW-0808">Transferase</keyword>
<evidence type="ECO:0000313" key="14">
    <source>
        <dbReference type="EMBL" id="CAL1695668.1"/>
    </source>
</evidence>
<dbReference type="InterPro" id="IPR038887">
    <property type="entry name" value="Nus1/NgBR"/>
</dbReference>
<reference evidence="15" key="1">
    <citation type="submission" date="2024-04" db="EMBL/GenBank/DDBJ databases">
        <authorList>
            <person name="Shaw F."/>
            <person name="Minotto A."/>
        </authorList>
    </citation>
    <scope>NUCLEOTIDE SEQUENCE [LARGE SCALE GENOMIC DNA]</scope>
</reference>
<accession>A0ABP1CLT9</accession>
<evidence type="ECO:0000256" key="12">
    <source>
        <dbReference type="ARBA" id="ARBA00047353"/>
    </source>
</evidence>
<dbReference type="EC" id="2.5.1.87" evidence="5"/>
<keyword evidence="15" id="KW-1185">Reference proteome</keyword>